<dbReference type="PANTHER" id="PTHR19134:SF534">
    <property type="entry name" value="LD27988P"/>
    <property type="match status" value="1"/>
</dbReference>
<evidence type="ECO:0000259" key="3">
    <source>
        <dbReference type="PROSITE" id="PS50056"/>
    </source>
</evidence>
<dbReference type="PROSITE" id="PS50056">
    <property type="entry name" value="TYR_PHOSPHATASE_2"/>
    <property type="match status" value="1"/>
</dbReference>
<reference evidence="4" key="2">
    <citation type="submission" date="2021-04" db="EMBL/GenBank/DDBJ databases">
        <title>Genome-wide patterns of bracovirus chromosomal integration into multiple host tissues during parasitism.</title>
        <authorList>
            <person name="Chebbi M.A.C."/>
        </authorList>
    </citation>
    <scope>NUCLEOTIDE SEQUENCE</scope>
    <source>
        <tissue evidence="4">Whole body</tissue>
    </source>
</reference>
<dbReference type="SMART" id="SM00194">
    <property type="entry name" value="PTPc"/>
    <property type="match status" value="1"/>
</dbReference>
<evidence type="ECO:0000313" key="4">
    <source>
        <dbReference type="EMBL" id="KAG8039248.1"/>
    </source>
</evidence>
<dbReference type="InterPro" id="IPR000242">
    <property type="entry name" value="PTP_cat"/>
</dbReference>
<feature type="domain" description="Tyrosine specific protein phosphatases" evidence="3">
    <location>
        <begin position="205"/>
        <end position="285"/>
    </location>
</feature>
<dbReference type="Proteomes" id="UP000729913">
    <property type="component" value="Unassembled WGS sequence"/>
</dbReference>
<proteinExistence type="predicted"/>
<keyword evidence="1" id="KW-0472">Membrane</keyword>
<feature type="domain" description="Tyrosine-protein phosphatase" evidence="2">
    <location>
        <begin position="64"/>
        <end position="294"/>
    </location>
</feature>
<dbReference type="PROSITE" id="PS50055">
    <property type="entry name" value="TYR_PHOSPHATASE_PTP"/>
    <property type="match status" value="1"/>
</dbReference>
<feature type="transmembrane region" description="Helical" evidence="1">
    <location>
        <begin position="281"/>
        <end position="298"/>
    </location>
</feature>
<keyword evidence="5" id="KW-1185">Reference proteome</keyword>
<keyword evidence="1" id="KW-0812">Transmembrane</keyword>
<accession>A0A8J5R5N4</accession>
<dbReference type="EMBL" id="JAAOIC020000039">
    <property type="protein sequence ID" value="KAG8039248.1"/>
    <property type="molecule type" value="Genomic_DNA"/>
</dbReference>
<dbReference type="GO" id="GO:0009653">
    <property type="term" value="P:anatomical structure morphogenesis"/>
    <property type="evidence" value="ECO:0007669"/>
    <property type="project" value="UniProtKB-ARBA"/>
</dbReference>
<gene>
    <name evidence="4" type="ORF">G9C98_003555</name>
</gene>
<evidence type="ECO:0000313" key="5">
    <source>
        <dbReference type="Proteomes" id="UP000729913"/>
    </source>
</evidence>
<evidence type="ECO:0000256" key="1">
    <source>
        <dbReference type="SAM" id="Phobius"/>
    </source>
</evidence>
<evidence type="ECO:0000259" key="2">
    <source>
        <dbReference type="PROSITE" id="PS50055"/>
    </source>
</evidence>
<dbReference type="InterPro" id="IPR050348">
    <property type="entry name" value="Protein-Tyr_Phosphatase"/>
</dbReference>
<evidence type="ECO:0008006" key="6">
    <source>
        <dbReference type="Google" id="ProtNLM"/>
    </source>
</evidence>
<dbReference type="AlphaFoldDB" id="A0A8J5R5N4"/>
<dbReference type="SMART" id="SM00404">
    <property type="entry name" value="PTPc_motif"/>
    <property type="match status" value="1"/>
</dbReference>
<dbReference type="CDD" id="cd00047">
    <property type="entry name" value="PTPc"/>
    <property type="match status" value="1"/>
</dbReference>
<protein>
    <recommendedName>
        <fullName evidence="6">Protein tyrosine phosphatase</fullName>
    </recommendedName>
</protein>
<organism evidence="4 5">
    <name type="scientific">Cotesia typhae</name>
    <dbReference type="NCBI Taxonomy" id="2053667"/>
    <lineage>
        <taxon>Eukaryota</taxon>
        <taxon>Metazoa</taxon>
        <taxon>Ecdysozoa</taxon>
        <taxon>Arthropoda</taxon>
        <taxon>Hexapoda</taxon>
        <taxon>Insecta</taxon>
        <taxon>Pterygota</taxon>
        <taxon>Neoptera</taxon>
        <taxon>Endopterygota</taxon>
        <taxon>Hymenoptera</taxon>
        <taxon>Apocrita</taxon>
        <taxon>Ichneumonoidea</taxon>
        <taxon>Braconidae</taxon>
        <taxon>Microgastrinae</taxon>
        <taxon>Cotesia</taxon>
    </lineage>
</organism>
<sequence>MGCGKSKVLTGKGLIKFIENRNSAKLIIEEHTDLLNEKEQGTFGASLAAGYIDGYQNESEGLFYDHSRVILYKENGSHTYLNASYINGFDCPDGYITTKTPQSRMATYNFWRMVWEHQCEAIVMLDVPKTNRNIPVISYWYPEEGFSLQCGKLKVTTSTIHLDHHNFELMKLIITHQDGGSLYVNHFAYNNWRKDHILPRTSDFIDFMRMISLYRHSTVTPTTLKGYTSPMVVHCSDGLERSMAFCAIDISIAEIKKTGKVNLYSNVSKLRRDRYDCLKNVNYYAYCYLVLYFYVSFYL</sequence>
<dbReference type="OrthoDB" id="7339949at2759"/>
<dbReference type="PANTHER" id="PTHR19134">
    <property type="entry name" value="RECEPTOR-TYPE TYROSINE-PROTEIN PHOSPHATASE"/>
    <property type="match status" value="1"/>
</dbReference>
<dbReference type="Pfam" id="PF00102">
    <property type="entry name" value="Y_phosphatase"/>
    <property type="match status" value="1"/>
</dbReference>
<reference evidence="4" key="1">
    <citation type="submission" date="2020-03" db="EMBL/GenBank/DDBJ databases">
        <authorList>
            <person name="Chebbi M.A."/>
            <person name="Drezen J.M."/>
        </authorList>
    </citation>
    <scope>NUCLEOTIDE SEQUENCE</scope>
    <source>
        <tissue evidence="4">Whole body</tissue>
    </source>
</reference>
<dbReference type="GO" id="GO:0004725">
    <property type="term" value="F:protein tyrosine phosphatase activity"/>
    <property type="evidence" value="ECO:0007669"/>
    <property type="project" value="InterPro"/>
</dbReference>
<comment type="caution">
    <text evidence="4">The sequence shown here is derived from an EMBL/GenBank/DDBJ whole genome shotgun (WGS) entry which is preliminary data.</text>
</comment>
<name>A0A8J5R5N4_9HYME</name>
<dbReference type="GO" id="GO:0048666">
    <property type="term" value="P:neuron development"/>
    <property type="evidence" value="ECO:0007669"/>
    <property type="project" value="UniProtKB-ARBA"/>
</dbReference>
<dbReference type="InterPro" id="IPR000387">
    <property type="entry name" value="Tyr_Pase_dom"/>
</dbReference>
<keyword evidence="1" id="KW-1133">Transmembrane helix</keyword>
<dbReference type="InterPro" id="IPR003595">
    <property type="entry name" value="Tyr_Pase_cat"/>
</dbReference>